<dbReference type="InterPro" id="IPR039448">
    <property type="entry name" value="Beta_helix"/>
</dbReference>
<reference evidence="3 4" key="1">
    <citation type="submission" date="2018-02" db="EMBL/GenBank/DDBJ databases">
        <title>The complete genome of two Bacillus pumilus strains from Cuatro Cienegas, Coahuila, Mexico.</title>
        <authorList>
            <person name="Zarza E."/>
            <person name="Alcaraz L.D."/>
            <person name="Aguilar-Salinas B."/>
            <person name="Islas A."/>
            <person name="Olmedo-Alvarez G."/>
        </authorList>
    </citation>
    <scope>NUCLEOTIDE SEQUENCE [LARGE SCALE GENOMIC DNA]</scope>
    <source>
        <strain evidence="3 4">145</strain>
    </source>
</reference>
<dbReference type="PANTHER" id="PTHR22990:SF15">
    <property type="entry name" value="F-BOX ONLY PROTEIN 10"/>
    <property type="match status" value="1"/>
</dbReference>
<protein>
    <recommendedName>
        <fullName evidence="2">Right handed beta helix domain-containing protein</fullName>
    </recommendedName>
</protein>
<feature type="domain" description="Right handed beta helix" evidence="2">
    <location>
        <begin position="441"/>
        <end position="597"/>
    </location>
</feature>
<dbReference type="InterPro" id="IPR012334">
    <property type="entry name" value="Pectin_lyas_fold"/>
</dbReference>
<organism evidence="3 4">
    <name type="scientific">Bacillus pumilus</name>
    <name type="common">Bacillus mesentericus</name>
    <dbReference type="NCBI Taxonomy" id="1408"/>
    <lineage>
        <taxon>Bacteria</taxon>
        <taxon>Bacillati</taxon>
        <taxon>Bacillota</taxon>
        <taxon>Bacilli</taxon>
        <taxon>Bacillales</taxon>
        <taxon>Bacillaceae</taxon>
        <taxon>Bacillus</taxon>
    </lineage>
</organism>
<dbReference type="EMBL" id="CP027116">
    <property type="protein sequence ID" value="AVM24887.1"/>
    <property type="molecule type" value="Genomic_DNA"/>
</dbReference>
<evidence type="ECO:0000256" key="1">
    <source>
        <dbReference type="ARBA" id="ARBA00022737"/>
    </source>
</evidence>
<dbReference type="InterPro" id="IPR051550">
    <property type="entry name" value="SCF-Subunits/Alg-Epimerases"/>
</dbReference>
<dbReference type="SMART" id="SM00710">
    <property type="entry name" value="PbH1"/>
    <property type="match status" value="10"/>
</dbReference>
<dbReference type="InterPro" id="IPR006626">
    <property type="entry name" value="PbH1"/>
</dbReference>
<evidence type="ECO:0000313" key="4">
    <source>
        <dbReference type="Proteomes" id="UP000264960"/>
    </source>
</evidence>
<gene>
    <name evidence="3" type="ORF">C5695_13930</name>
</gene>
<dbReference type="SUPFAM" id="SSF51126">
    <property type="entry name" value="Pectin lyase-like"/>
    <property type="match status" value="2"/>
</dbReference>
<dbReference type="Gene3D" id="2.160.20.10">
    <property type="entry name" value="Single-stranded right-handed beta-helix, Pectin lyase-like"/>
    <property type="match status" value="2"/>
</dbReference>
<name>A0AAD0HP61_BACPU</name>
<dbReference type="Proteomes" id="UP000264960">
    <property type="component" value="Chromosome"/>
</dbReference>
<dbReference type="PANTHER" id="PTHR22990">
    <property type="entry name" value="F-BOX ONLY PROTEIN"/>
    <property type="match status" value="1"/>
</dbReference>
<proteinExistence type="predicted"/>
<dbReference type="Pfam" id="PF13229">
    <property type="entry name" value="Beta_helix"/>
    <property type="match status" value="1"/>
</dbReference>
<dbReference type="RefSeq" id="WP_117731227.1">
    <property type="nucleotide sequence ID" value="NZ_CP027116.1"/>
</dbReference>
<sequence>MANVALKRVDAAWDREARNNINDSFSIIEKGFNKTSLELQDHINSAAAHRSSQIKHGMYTVGNRLDNLHSRFVNLVVNHDGEDVKEVVDLRVASDATIHPTAKDRFDYEFAQIDQKISDAMVYVSLKPFLNKLGNFTKAMQAALDLSKTYPVKIVVPPGTYTQRETIRVYQGARIEFQAGVHVKRDFVGSMFVNGDATDQSTGYNGNGNIVIEGQGIIDSMGHVIKQQCSIFAFAHASGITMRDITLRNVCGGHAFDCAGNEDVLIDNVTFEGFADYVGDRWFSAAVQVDLMRSASNFGAFGAYDHTPTRNITMQNCKIRKSAELGGYPRAIDSHTSTDGVLYSGIRFLNNKVYDCTEWAVSGNKWQDVFVDGNTFENCSGGVRTLLPSVSSVYTQDKNGNPTGRVNKTKRHTITNNKFINMSVDHAIQVYGRKGYQTIDHVAIKGNQIDGTTRHGIHVSDVKHFVIEGNNMENIGHHGVLVTRSTRGKVHHNTGRDIQGNGVRIEEGNCDYVSVDDNTLEEIGFSGISVSGDSEYVQVDENTIMNAGKRGDEYDFILFMDGVKNSAVRNNTATGKTGRHGMYLTSKCSSIQHYGNRLKGAGKVSALNDKSVDPILTAGNIT</sequence>
<dbReference type="AlphaFoldDB" id="A0AAD0HP61"/>
<evidence type="ECO:0000259" key="2">
    <source>
        <dbReference type="Pfam" id="PF13229"/>
    </source>
</evidence>
<dbReference type="InterPro" id="IPR011050">
    <property type="entry name" value="Pectin_lyase_fold/virulence"/>
</dbReference>
<keyword evidence="1" id="KW-0677">Repeat</keyword>
<accession>A0AAD0HP61</accession>
<evidence type="ECO:0000313" key="3">
    <source>
        <dbReference type="EMBL" id="AVM24887.1"/>
    </source>
</evidence>